<keyword evidence="7" id="KW-0003">3Fe-4S</keyword>
<proteinExistence type="predicted"/>
<evidence type="ECO:0000256" key="2">
    <source>
        <dbReference type="ARBA" id="ARBA00022448"/>
    </source>
</evidence>
<dbReference type="Proteomes" id="UP001275440">
    <property type="component" value="Unassembled WGS sequence"/>
</dbReference>
<evidence type="ECO:0000256" key="1">
    <source>
        <dbReference type="ARBA" id="ARBA00001927"/>
    </source>
</evidence>
<keyword evidence="6" id="KW-0411">Iron-sulfur</keyword>
<evidence type="ECO:0000313" key="8">
    <source>
        <dbReference type="EMBL" id="MDV2477588.1"/>
    </source>
</evidence>
<protein>
    <submittedName>
        <fullName evidence="8">Ferredoxin</fullName>
    </submittedName>
</protein>
<dbReference type="SUPFAM" id="SSF54862">
    <property type="entry name" value="4Fe-4S ferredoxins"/>
    <property type="match status" value="1"/>
</dbReference>
<keyword evidence="2" id="KW-0813">Transport</keyword>
<evidence type="ECO:0000256" key="5">
    <source>
        <dbReference type="ARBA" id="ARBA00023004"/>
    </source>
</evidence>
<accession>A0ABU3WUJ0</accession>
<keyword evidence="9" id="KW-1185">Reference proteome</keyword>
<dbReference type="PANTHER" id="PTHR36923:SF3">
    <property type="entry name" value="FERREDOXIN"/>
    <property type="match status" value="1"/>
</dbReference>
<keyword evidence="4" id="KW-0249">Electron transport</keyword>
<comment type="caution">
    <text evidence="8">The sequence shown here is derived from an EMBL/GenBank/DDBJ whole genome shotgun (WGS) entry which is preliminary data.</text>
</comment>
<evidence type="ECO:0000256" key="3">
    <source>
        <dbReference type="ARBA" id="ARBA00022723"/>
    </source>
</evidence>
<dbReference type="Pfam" id="PF13459">
    <property type="entry name" value="Fer4_15"/>
    <property type="match status" value="1"/>
</dbReference>
<organism evidence="8 9">
    <name type="scientific">Rhodococcus zopfii</name>
    <dbReference type="NCBI Taxonomy" id="43772"/>
    <lineage>
        <taxon>Bacteria</taxon>
        <taxon>Bacillati</taxon>
        <taxon>Actinomycetota</taxon>
        <taxon>Actinomycetes</taxon>
        <taxon>Mycobacteriales</taxon>
        <taxon>Nocardiaceae</taxon>
        <taxon>Rhodococcus</taxon>
    </lineage>
</organism>
<dbReference type="PANTHER" id="PTHR36923">
    <property type="entry name" value="FERREDOXIN"/>
    <property type="match status" value="1"/>
</dbReference>
<dbReference type="Gene3D" id="3.30.70.20">
    <property type="match status" value="1"/>
</dbReference>
<gene>
    <name evidence="8" type="ORF">F8M49_23365</name>
</gene>
<sequence length="66" mass="7066">MKVEIDGTLCSGHGRCFILAEDVYRLDDEGYNADRGSTVEVAPGHEAAAELAMRNCPEGAIVLVDN</sequence>
<keyword evidence="3" id="KW-0479">Metal-binding</keyword>
<comment type="cofactor">
    <cofactor evidence="1">
        <name>[3Fe-4S] cluster</name>
        <dbReference type="ChEBI" id="CHEBI:21137"/>
    </cofactor>
</comment>
<evidence type="ECO:0000313" key="9">
    <source>
        <dbReference type="Proteomes" id="UP001275440"/>
    </source>
</evidence>
<reference evidence="8 9" key="1">
    <citation type="submission" date="2019-10" db="EMBL/GenBank/DDBJ databases">
        <title>Draft Genome Assembly of Rhodococcus zopfii DSM44189.</title>
        <authorList>
            <person name="Sutton J.M."/>
            <person name="Akob D.M."/>
            <person name="Bushman T.J."/>
        </authorList>
    </citation>
    <scope>NUCLEOTIDE SEQUENCE [LARGE SCALE GENOMIC DNA]</scope>
    <source>
        <strain evidence="8 9">DSM 44189</strain>
    </source>
</reference>
<keyword evidence="5" id="KW-0408">Iron</keyword>
<evidence type="ECO:0000256" key="4">
    <source>
        <dbReference type="ARBA" id="ARBA00022982"/>
    </source>
</evidence>
<dbReference type="EMBL" id="WBMO01000005">
    <property type="protein sequence ID" value="MDV2477588.1"/>
    <property type="molecule type" value="Genomic_DNA"/>
</dbReference>
<dbReference type="InterPro" id="IPR051269">
    <property type="entry name" value="Fe-S_cluster_ET"/>
</dbReference>
<evidence type="ECO:0000256" key="6">
    <source>
        <dbReference type="ARBA" id="ARBA00023014"/>
    </source>
</evidence>
<name>A0ABU3WUJ0_9NOCA</name>
<evidence type="ECO:0000256" key="7">
    <source>
        <dbReference type="ARBA" id="ARBA00023291"/>
    </source>
</evidence>